<evidence type="ECO:0000256" key="6">
    <source>
        <dbReference type="SAM" id="MobiDB-lite"/>
    </source>
</evidence>
<dbReference type="PANTHER" id="PTHR22604">
    <property type="entry name" value="OXIDOREDUCTASES"/>
    <property type="match status" value="1"/>
</dbReference>
<comment type="caution">
    <text evidence="9">The sequence shown here is derived from an EMBL/GenBank/DDBJ whole genome shotgun (WGS) entry which is preliminary data.</text>
</comment>
<dbReference type="HOGENOM" id="CLU_023194_5_2_1"/>
<sequence length="460" mass="51645">MFGMFRRIYESFISPPEVPKTDNALRFGLLGASDIAYVLHPKSQQNEAEADHGITKGQCHSSVRQKHIRKSSSHVSQRETTREPRNMPKSTASRVFMIAIKPKDVLNDPSIDCIYIPLPNSHHYEWAIRAIAAGKHVLLEKPSTSNGAEAKKLFEHPVVTAPNAPVLLEAFHYPFHPTWQTFMQLIHNDPLAGPVKSAASYFSTPRGYFGKDDIRFRYALSGGCNMDLATYCVSQIRQILGDSRPKVESVTFRTLSKSEHPENEVEDLEQIDEAVTATFKSKTGAVGRIGSDFALTGTFLGMKVPKLEWAKCIAELEEKEVSGEEEEGGKQTKLGDGEKHYVQRMVTLYNHIGPVVYHSIVVEDKHSIKRDGTTTVKSWTQKNTIKAYDWPDKSDGRQGGASWSTYRYQLEEFVNRVKGRKGTGVWVEHQSSMDQMAVLDEMYEKGGLKVRPSRAVEVEG</sequence>
<comment type="similarity">
    <text evidence="1">Belongs to the Gfo/Idh/MocA family.</text>
</comment>
<dbReference type="Pfam" id="PF01408">
    <property type="entry name" value="GFO_IDH_MocA"/>
    <property type="match status" value="1"/>
</dbReference>
<dbReference type="EMBL" id="JPOX01000011">
    <property type="protein sequence ID" value="KFX48822.1"/>
    <property type="molecule type" value="Genomic_DNA"/>
</dbReference>
<dbReference type="SUPFAM" id="SSF51735">
    <property type="entry name" value="NAD(P)-binding Rossmann-fold domains"/>
    <property type="match status" value="1"/>
</dbReference>
<dbReference type="InterPro" id="IPR000683">
    <property type="entry name" value="Gfo/Idh/MocA-like_OxRdtase_N"/>
</dbReference>
<organism evidence="9">
    <name type="scientific">Talaromyces marneffei PM1</name>
    <dbReference type="NCBI Taxonomy" id="1077442"/>
    <lineage>
        <taxon>Eukaryota</taxon>
        <taxon>Fungi</taxon>
        <taxon>Dikarya</taxon>
        <taxon>Ascomycota</taxon>
        <taxon>Pezizomycotina</taxon>
        <taxon>Eurotiomycetes</taxon>
        <taxon>Eurotiomycetidae</taxon>
        <taxon>Eurotiales</taxon>
        <taxon>Trichocomaceae</taxon>
        <taxon>Talaromyces</taxon>
        <taxon>Talaromyces sect. Talaromyces</taxon>
    </lineage>
</organism>
<evidence type="ECO:0000259" key="8">
    <source>
        <dbReference type="Pfam" id="PF22725"/>
    </source>
</evidence>
<feature type="domain" description="GFO/IDH/MocA-like oxidoreductase" evidence="8">
    <location>
        <begin position="193"/>
        <end position="296"/>
    </location>
</feature>
<feature type="region of interest" description="Disordered" evidence="6">
    <location>
        <begin position="46"/>
        <end position="88"/>
    </location>
</feature>
<evidence type="ECO:0000256" key="5">
    <source>
        <dbReference type="ARBA" id="ARBA00049233"/>
    </source>
</evidence>
<evidence type="ECO:0000256" key="3">
    <source>
        <dbReference type="ARBA" id="ARBA00038984"/>
    </source>
</evidence>
<feature type="domain" description="Gfo/Idh/MocA-like oxidoreductase N-terminal" evidence="7">
    <location>
        <begin position="83"/>
        <end position="155"/>
    </location>
</feature>
<reference key="1">
    <citation type="journal article" date="2014" name="PLoS Genet.">
        <title>Signature Gene Expression Reveals Novel Clues to the Molecular Mechanisms of Dimorphic Transition in Penicillium marneffei.</title>
        <authorList>
            <person name="Yang E."/>
            <person name="Wang G."/>
            <person name="Cai J."/>
            <person name="Woo P.C."/>
            <person name="Lau S.K."/>
            <person name="Yuen K.-Y."/>
            <person name="Chow W.-N."/>
            <person name="Lin X."/>
        </authorList>
    </citation>
    <scope>NUCLEOTIDE SEQUENCE [LARGE SCALE GENOMIC DNA]</scope>
    <source>
        <strain>PM1</strain>
    </source>
</reference>
<name>A0A093V8E4_TALMA</name>
<dbReference type="InterPro" id="IPR036291">
    <property type="entry name" value="NAD(P)-bd_dom_sf"/>
</dbReference>
<dbReference type="GO" id="GO:0047837">
    <property type="term" value="F:D-xylose 1-dehydrogenase (NADP+) activity"/>
    <property type="evidence" value="ECO:0007669"/>
    <property type="project" value="UniProtKB-EC"/>
</dbReference>
<evidence type="ECO:0000259" key="7">
    <source>
        <dbReference type="Pfam" id="PF01408"/>
    </source>
</evidence>
<evidence type="ECO:0000256" key="4">
    <source>
        <dbReference type="ARBA" id="ARBA00042988"/>
    </source>
</evidence>
<gene>
    <name evidence="9" type="ORF">GQ26_0111990</name>
</gene>
<dbReference type="GO" id="GO:0000166">
    <property type="term" value="F:nucleotide binding"/>
    <property type="evidence" value="ECO:0007669"/>
    <property type="project" value="InterPro"/>
</dbReference>
<evidence type="ECO:0000256" key="2">
    <source>
        <dbReference type="ARBA" id="ARBA00023002"/>
    </source>
</evidence>
<dbReference type="Pfam" id="PF22725">
    <property type="entry name" value="GFO_IDH_MocA_C3"/>
    <property type="match status" value="1"/>
</dbReference>
<reference evidence="9" key="2">
    <citation type="journal article" date="2014" name="PLoS Genet.">
        <title>Signature gene expression reveals novel clues to the molecular mechanisms of dimorphic transition in Penicillium marneffei.</title>
        <authorList>
            <person name="Yang E."/>
            <person name="Wang G."/>
            <person name="Cai J."/>
            <person name="Woo P.C."/>
            <person name="Lau S.K."/>
            <person name="Yuen K.-Y."/>
            <person name="Chow W.-N."/>
            <person name="Lin X."/>
        </authorList>
    </citation>
    <scope>NUCLEOTIDE SEQUENCE</scope>
    <source>
        <strain evidence="9">PM1</strain>
    </source>
</reference>
<dbReference type="PANTHER" id="PTHR22604:SF105">
    <property type="entry name" value="TRANS-1,2-DIHYDROBENZENE-1,2-DIOL DEHYDROGENASE"/>
    <property type="match status" value="1"/>
</dbReference>
<dbReference type="AlphaFoldDB" id="A0A093V8E4"/>
<evidence type="ECO:0000313" key="9">
    <source>
        <dbReference type="EMBL" id="KFX48822.1"/>
    </source>
</evidence>
<evidence type="ECO:0000256" key="1">
    <source>
        <dbReference type="ARBA" id="ARBA00010928"/>
    </source>
</evidence>
<dbReference type="SUPFAM" id="SSF55347">
    <property type="entry name" value="Glyceraldehyde-3-phosphate dehydrogenase-like, C-terminal domain"/>
    <property type="match status" value="1"/>
</dbReference>
<dbReference type="EC" id="1.1.1.179" evidence="3"/>
<feature type="compositionally biased region" description="Basic residues" evidence="6">
    <location>
        <begin position="63"/>
        <end position="72"/>
    </location>
</feature>
<feature type="compositionally biased region" description="Basic and acidic residues" evidence="6">
    <location>
        <begin position="76"/>
        <end position="86"/>
    </location>
</feature>
<dbReference type="Gene3D" id="3.30.360.10">
    <property type="entry name" value="Dihydrodipicolinate Reductase, domain 2"/>
    <property type="match status" value="2"/>
</dbReference>
<accession>A0A093V8E4</accession>
<dbReference type="Gene3D" id="3.40.50.720">
    <property type="entry name" value="NAD(P)-binding Rossmann-like Domain"/>
    <property type="match status" value="1"/>
</dbReference>
<keyword evidence="2" id="KW-0560">Oxidoreductase</keyword>
<proteinExistence type="inferred from homology"/>
<protein>
    <recommendedName>
        <fullName evidence="3">D-xylose 1-dehydrogenase (NADP(+), D-xylono-1,5-lactone-forming)</fullName>
        <ecNumber evidence="3">1.1.1.179</ecNumber>
    </recommendedName>
    <alternativeName>
        <fullName evidence="4">D-xylose-NADP dehydrogenase</fullName>
    </alternativeName>
</protein>
<dbReference type="InterPro" id="IPR050984">
    <property type="entry name" value="Gfo/Idh/MocA_domain"/>
</dbReference>
<dbReference type="InterPro" id="IPR055170">
    <property type="entry name" value="GFO_IDH_MocA-like_dom"/>
</dbReference>
<comment type="catalytic activity">
    <reaction evidence="5">
        <text>D-xylose + NADP(+) = D-xylono-1,5-lactone + NADPH + H(+)</text>
        <dbReference type="Rhea" id="RHEA:22000"/>
        <dbReference type="ChEBI" id="CHEBI:15378"/>
        <dbReference type="ChEBI" id="CHEBI:15867"/>
        <dbReference type="ChEBI" id="CHEBI:53455"/>
        <dbReference type="ChEBI" id="CHEBI:57783"/>
        <dbReference type="ChEBI" id="CHEBI:58349"/>
        <dbReference type="EC" id="1.1.1.179"/>
    </reaction>
</comment>